<evidence type="ECO:0000313" key="2">
    <source>
        <dbReference type="EMBL" id="MBM9912757.1"/>
    </source>
</evidence>
<feature type="region of interest" description="Disordered" evidence="1">
    <location>
        <begin position="1"/>
        <end position="22"/>
    </location>
</feature>
<name>A0AAW4GD36_9GAMM</name>
<dbReference type="SUPFAM" id="SSF47598">
    <property type="entry name" value="Ribbon-helix-helix"/>
    <property type="match status" value="1"/>
</dbReference>
<gene>
    <name evidence="2" type="ORF">JJW18_04660</name>
    <name evidence="3" type="ORF">JJW19_16850</name>
</gene>
<organism evidence="2 5">
    <name type="scientific">Stenotrophomonas lactitubi</name>
    <dbReference type="NCBI Taxonomy" id="2045214"/>
    <lineage>
        <taxon>Bacteria</taxon>
        <taxon>Pseudomonadati</taxon>
        <taxon>Pseudomonadota</taxon>
        <taxon>Gammaproteobacteria</taxon>
        <taxon>Lysobacterales</taxon>
        <taxon>Lysobacteraceae</taxon>
        <taxon>Stenotrophomonas</taxon>
    </lineage>
</organism>
<reference evidence="2" key="2">
    <citation type="submission" date="2021-01" db="EMBL/GenBank/DDBJ databases">
        <authorList>
            <person name="Yu Y."/>
        </authorList>
    </citation>
    <scope>NUCLEOTIDE SEQUENCE</scope>
    <source>
        <strain evidence="2">As-5</strain>
        <strain evidence="3">As-6</strain>
    </source>
</reference>
<evidence type="ECO:0008006" key="6">
    <source>
        <dbReference type="Google" id="ProtNLM"/>
    </source>
</evidence>
<keyword evidence="4" id="KW-1185">Reference proteome</keyword>
<dbReference type="RefSeq" id="WP_205405076.1">
    <property type="nucleotide sequence ID" value="NZ_JAFFTA010000004.1"/>
</dbReference>
<dbReference type="GO" id="GO:0006355">
    <property type="term" value="P:regulation of DNA-templated transcription"/>
    <property type="evidence" value="ECO:0007669"/>
    <property type="project" value="InterPro"/>
</dbReference>
<accession>A0AAW4GD36</accession>
<evidence type="ECO:0000256" key="1">
    <source>
        <dbReference type="SAM" id="MobiDB-lite"/>
    </source>
</evidence>
<dbReference type="EMBL" id="JAFFTB010000029">
    <property type="protein sequence ID" value="MBM9939803.1"/>
    <property type="molecule type" value="Genomic_DNA"/>
</dbReference>
<protein>
    <recommendedName>
        <fullName evidence="6">CopG family transcriptional regulator</fullName>
    </recommendedName>
</protein>
<reference evidence="4" key="1">
    <citation type="submission" date="2021-01" db="EMBL/GenBank/DDBJ databases">
        <title>Stenotrophomonas maltophilia.</title>
        <authorList>
            <person name="Yu Y."/>
        </authorList>
    </citation>
    <scope>NUCLEOTIDE SEQUENCE [LARGE SCALE GENOMIC DNA]</scope>
    <source>
        <strain evidence="4">As-6</strain>
    </source>
</reference>
<evidence type="ECO:0000313" key="5">
    <source>
        <dbReference type="Proteomes" id="UP000784064"/>
    </source>
</evidence>
<evidence type="ECO:0000313" key="4">
    <source>
        <dbReference type="Proteomes" id="UP000749453"/>
    </source>
</evidence>
<dbReference type="Gene3D" id="1.10.1220.10">
    <property type="entry name" value="Met repressor-like"/>
    <property type="match status" value="1"/>
</dbReference>
<proteinExistence type="predicted"/>
<dbReference type="Proteomes" id="UP000784064">
    <property type="component" value="Unassembled WGS sequence"/>
</dbReference>
<feature type="compositionally biased region" description="Basic residues" evidence="1">
    <location>
        <begin position="7"/>
        <end position="16"/>
    </location>
</feature>
<comment type="caution">
    <text evidence="2">The sequence shown here is derived from an EMBL/GenBank/DDBJ whole genome shotgun (WGS) entry which is preliminary data.</text>
</comment>
<evidence type="ECO:0000313" key="3">
    <source>
        <dbReference type="EMBL" id="MBM9939803.1"/>
    </source>
</evidence>
<dbReference type="Proteomes" id="UP000749453">
    <property type="component" value="Unassembled WGS sequence"/>
</dbReference>
<sequence length="177" mass="19459">MADKNATAKKKPGRPRKAPEEKLEQFSIRLPPKLKLGLELLARAQHRSLSQAVEWALNAGLSKFELASDGYYSSLAALLDDLWDFTPPQRAVTLLLHAPELLTYEDRIAAELIKYSVEGQAIEHGKPGGIEAAEFDQLVEQNWDSILAVASSIISAGESPRGHSLVGLQSYGWPQRS</sequence>
<dbReference type="InterPro" id="IPR013321">
    <property type="entry name" value="Arc_rbn_hlx_hlx"/>
</dbReference>
<dbReference type="InterPro" id="IPR010985">
    <property type="entry name" value="Ribbon_hlx_hlx"/>
</dbReference>
<dbReference type="EMBL" id="JAFFTA010000004">
    <property type="protein sequence ID" value="MBM9912757.1"/>
    <property type="molecule type" value="Genomic_DNA"/>
</dbReference>
<dbReference type="AlphaFoldDB" id="A0AAW4GD36"/>